<dbReference type="Proteomes" id="UP000320475">
    <property type="component" value="Unassembled WGS sequence"/>
</dbReference>
<dbReference type="GO" id="GO:0006888">
    <property type="term" value="P:endoplasmic reticulum to Golgi vesicle-mediated transport"/>
    <property type="evidence" value="ECO:0007669"/>
    <property type="project" value="InterPro"/>
</dbReference>
<reference evidence="11 12" key="1">
    <citation type="journal article" date="2019" name="Sci. Rep.">
        <title>Comparative genomics of chytrid fungi reveal insights into the obligate biotrophic and pathogenic lifestyle of Synchytrium endobioticum.</title>
        <authorList>
            <person name="van de Vossenberg B.T.L.H."/>
            <person name="Warris S."/>
            <person name="Nguyen H.D.T."/>
            <person name="van Gent-Pelzer M.P.E."/>
            <person name="Joly D.L."/>
            <person name="van de Geest H.C."/>
            <person name="Bonants P.J.M."/>
            <person name="Smith D.S."/>
            <person name="Levesque C.A."/>
            <person name="van der Lee T.A.J."/>
        </authorList>
    </citation>
    <scope>NUCLEOTIDE SEQUENCE [LARGE SCALE GENOMIC DNA]</scope>
    <source>
        <strain evidence="11 12">LEV6574</strain>
    </source>
</reference>
<evidence type="ECO:0000256" key="5">
    <source>
        <dbReference type="ARBA" id="ARBA00022927"/>
    </source>
</evidence>
<dbReference type="GO" id="GO:0005797">
    <property type="term" value="C:Golgi medial cisterna"/>
    <property type="evidence" value="ECO:0007669"/>
    <property type="project" value="TreeGrafter"/>
</dbReference>
<evidence type="ECO:0000313" key="12">
    <source>
        <dbReference type="Proteomes" id="UP000320475"/>
    </source>
</evidence>
<accession>A0A507DK46</accession>
<comment type="caution">
    <text evidence="11">The sequence shown here is derived from an EMBL/GenBank/DDBJ whole genome shotgun (WGS) entry which is preliminary data.</text>
</comment>
<evidence type="ECO:0000256" key="8">
    <source>
        <dbReference type="ARBA" id="ARBA00023136"/>
    </source>
</evidence>
<dbReference type="GO" id="GO:0031201">
    <property type="term" value="C:SNARE complex"/>
    <property type="evidence" value="ECO:0007669"/>
    <property type="project" value="TreeGrafter"/>
</dbReference>
<proteinExistence type="inferred from homology"/>
<name>A0A507DK46_9FUNG</name>
<dbReference type="PANTHER" id="PTHR21094:SF2">
    <property type="entry name" value="GOLGI SNAP RECEPTOR COMPLEX MEMBER 1"/>
    <property type="match status" value="1"/>
</dbReference>
<dbReference type="InterPro" id="IPR023601">
    <property type="entry name" value="Golgi_SNAP_su1"/>
</dbReference>
<keyword evidence="9" id="KW-0931">ER-Golgi transport</keyword>
<dbReference type="Pfam" id="PF12352">
    <property type="entry name" value="V-SNARE_C"/>
    <property type="match status" value="1"/>
</dbReference>
<dbReference type="AlphaFoldDB" id="A0A507DK46"/>
<evidence type="ECO:0000256" key="7">
    <source>
        <dbReference type="ARBA" id="ARBA00023034"/>
    </source>
</evidence>
<sequence>MSSSPLQWETLKKQARGLELEIDNKLVGYSKLGSAGVVSSSTIPNAGASTAFDSASVLDIEIDIDDLLKRLTHIVNAMASYLENLPTSIPSNPSMMHNLQRHRDILFDYNKEFKKTKSNITSAREHAELLTSVRDDITSFRSSRSQEEYLLGERAKINSSHTMADIVLDQAYETRSHLSSQRQSLLGTRGRMGNTISRFPMITGIISKINTRKRRDTLIMAGVCSTCIILLLWYWLSP</sequence>
<organism evidence="11 12">
    <name type="scientific">Synchytrium endobioticum</name>
    <dbReference type="NCBI Taxonomy" id="286115"/>
    <lineage>
        <taxon>Eukaryota</taxon>
        <taxon>Fungi</taxon>
        <taxon>Fungi incertae sedis</taxon>
        <taxon>Chytridiomycota</taxon>
        <taxon>Chytridiomycota incertae sedis</taxon>
        <taxon>Chytridiomycetes</taxon>
        <taxon>Synchytriales</taxon>
        <taxon>Synchytriaceae</taxon>
        <taxon>Synchytrium</taxon>
    </lineage>
</organism>
<keyword evidence="5 9" id="KW-0653">Protein transport</keyword>
<dbReference type="GO" id="GO:0006906">
    <property type="term" value="P:vesicle fusion"/>
    <property type="evidence" value="ECO:0007669"/>
    <property type="project" value="TreeGrafter"/>
</dbReference>
<dbReference type="VEuPathDB" id="FungiDB:SeMB42_g03541"/>
<evidence type="ECO:0000256" key="6">
    <source>
        <dbReference type="ARBA" id="ARBA00022989"/>
    </source>
</evidence>
<dbReference type="GO" id="GO:0048219">
    <property type="term" value="P:inter-Golgi cisterna vesicle-mediated transport"/>
    <property type="evidence" value="ECO:0007669"/>
    <property type="project" value="TreeGrafter"/>
</dbReference>
<keyword evidence="7 9" id="KW-0333">Golgi apparatus</keyword>
<gene>
    <name evidence="11" type="ORF">SeLEV6574_g00363</name>
</gene>
<comment type="subunit">
    <text evidence="9">Component of several multiprotein Golgi SNARE complexes.</text>
</comment>
<evidence type="ECO:0000256" key="2">
    <source>
        <dbReference type="ARBA" id="ARBA00008473"/>
    </source>
</evidence>
<keyword evidence="4 10" id="KW-0812">Transmembrane</keyword>
<dbReference type="PANTHER" id="PTHR21094">
    <property type="entry name" value="GOS-28 SNARE- RELATED"/>
    <property type="match status" value="1"/>
</dbReference>
<feature type="transmembrane region" description="Helical" evidence="10">
    <location>
        <begin position="217"/>
        <end position="236"/>
    </location>
</feature>
<dbReference type="GO" id="GO:0015031">
    <property type="term" value="P:protein transport"/>
    <property type="evidence" value="ECO:0007669"/>
    <property type="project" value="UniProtKB-KW"/>
</dbReference>
<evidence type="ECO:0000256" key="3">
    <source>
        <dbReference type="ARBA" id="ARBA00022448"/>
    </source>
</evidence>
<keyword evidence="8 9" id="KW-0472">Membrane</keyword>
<evidence type="ECO:0000256" key="10">
    <source>
        <dbReference type="SAM" id="Phobius"/>
    </source>
</evidence>
<dbReference type="GO" id="GO:0005484">
    <property type="term" value="F:SNAP receptor activity"/>
    <property type="evidence" value="ECO:0007669"/>
    <property type="project" value="TreeGrafter"/>
</dbReference>
<dbReference type="EMBL" id="QEAM01000006">
    <property type="protein sequence ID" value="TPX51268.1"/>
    <property type="molecule type" value="Genomic_DNA"/>
</dbReference>
<keyword evidence="6 10" id="KW-1133">Transmembrane helix</keyword>
<evidence type="ECO:0000256" key="4">
    <source>
        <dbReference type="ARBA" id="ARBA00022692"/>
    </source>
</evidence>
<dbReference type="GO" id="GO:0000139">
    <property type="term" value="C:Golgi membrane"/>
    <property type="evidence" value="ECO:0007669"/>
    <property type="project" value="UniProtKB-SubCell"/>
</dbReference>
<dbReference type="OrthoDB" id="422156at2759"/>
<keyword evidence="3 9" id="KW-0813">Transport</keyword>
<evidence type="ECO:0000313" key="11">
    <source>
        <dbReference type="EMBL" id="TPX51268.1"/>
    </source>
</evidence>
<evidence type="ECO:0000256" key="1">
    <source>
        <dbReference type="ARBA" id="ARBA00004409"/>
    </source>
</evidence>
<comment type="function">
    <text evidence="9">Involved in transport from the ER to the Golgi apparatus as well as in intra-Golgi transport. It belongs to a super-family of proteins called t-SNAREs or soluble NSF (N-ethylmaleimide-sensitive factor) attachment protein receptor.</text>
</comment>
<dbReference type="PIRSF" id="PIRSF027109">
    <property type="entry name" value="Golgi_SNARE"/>
    <property type="match status" value="1"/>
</dbReference>
<comment type="similarity">
    <text evidence="2 9">Belongs to the GOSR1 family.</text>
</comment>
<comment type="subcellular location">
    <subcellularLocation>
        <location evidence="1">Golgi apparatus membrane</location>
        <topology evidence="1">Single-pass type IV membrane protein</topology>
    </subcellularLocation>
</comment>
<dbReference type="GO" id="GO:0005801">
    <property type="term" value="C:cis-Golgi network"/>
    <property type="evidence" value="ECO:0007669"/>
    <property type="project" value="InterPro"/>
</dbReference>
<evidence type="ECO:0000256" key="9">
    <source>
        <dbReference type="PIRNR" id="PIRNR027109"/>
    </source>
</evidence>
<protein>
    <recommendedName>
        <fullName evidence="9">Golgi SNAP receptor complex member 1</fullName>
    </recommendedName>
</protein>